<comment type="similarity">
    <text evidence="1">Belongs to the UPF0162 family.</text>
</comment>
<keyword evidence="4" id="KW-1185">Reference proteome</keyword>
<proteinExistence type="inferred from homology"/>
<dbReference type="AlphaFoldDB" id="A0A4V2T1F7"/>
<dbReference type="InterPro" id="IPR032698">
    <property type="entry name" value="SirB1_N"/>
</dbReference>
<dbReference type="PANTHER" id="PTHR31350:SF21">
    <property type="entry name" value="F-BOX ONLY PROTEIN 21"/>
    <property type="match status" value="1"/>
</dbReference>
<evidence type="ECO:0000313" key="4">
    <source>
        <dbReference type="Proteomes" id="UP000295763"/>
    </source>
</evidence>
<reference evidence="3 4" key="1">
    <citation type="submission" date="2019-03" db="EMBL/GenBank/DDBJ databases">
        <title>Genomic Encyclopedia of Type Strains, Phase IV (KMG-IV): sequencing the most valuable type-strain genomes for metagenomic binning, comparative biology and taxonomic classification.</title>
        <authorList>
            <person name="Goeker M."/>
        </authorList>
    </citation>
    <scope>NUCLEOTIDE SEQUENCE [LARGE SCALE GENOMIC DNA]</scope>
    <source>
        <strain evidence="3 4">DSM 28404</strain>
    </source>
</reference>
<dbReference type="PANTHER" id="PTHR31350">
    <property type="entry name" value="SI:DKEY-261L7.2"/>
    <property type="match status" value="1"/>
</dbReference>
<gene>
    <name evidence="3" type="ORF">EDC44_11812</name>
</gene>
<dbReference type="EMBL" id="SLYB01000018">
    <property type="protein sequence ID" value="TCP93463.1"/>
    <property type="molecule type" value="Genomic_DNA"/>
</dbReference>
<sequence length="263" mass="29920">MKSSDQKALFNLMVDFYNITTDRTDDARIRGLIGSLVRKARKLIPADADTKTRVHKLLQLVYGDWGFHCDPEHYFESDNLYINQVLANKTGMPVSLGAIVLYLAASLDLPVYPVNFPTQLVLRSDIDGETAFIDPWDGSYISHQTLATWFEGYLGFGNKLTAKDVAAADYTDLAYRFNQVAKHTLMREQKNLEALEFIDHLLIVDPQDPYEIRDRGFVLANMECLHAAISDFDYFIEHCPEDPTAWLLAAQLPSLKQVDYPLH</sequence>
<dbReference type="RefSeq" id="WP_131977541.1">
    <property type="nucleotide sequence ID" value="NZ_SLYB01000018.1"/>
</dbReference>
<organism evidence="3 4">
    <name type="scientific">Cricetibacter osteomyelitidis</name>
    <dbReference type="NCBI Taxonomy" id="1521931"/>
    <lineage>
        <taxon>Bacteria</taxon>
        <taxon>Pseudomonadati</taxon>
        <taxon>Pseudomonadota</taxon>
        <taxon>Gammaproteobacteria</taxon>
        <taxon>Pasteurellales</taxon>
        <taxon>Pasteurellaceae</taxon>
        <taxon>Cricetibacter</taxon>
    </lineage>
</organism>
<dbReference type="InterPro" id="IPR011990">
    <property type="entry name" value="TPR-like_helical_dom_sf"/>
</dbReference>
<dbReference type="Proteomes" id="UP000295763">
    <property type="component" value="Unassembled WGS sequence"/>
</dbReference>
<protein>
    <submittedName>
        <fullName evidence="3">Regulator of sirC expression with transglutaminase-like and TPR domain</fullName>
    </submittedName>
</protein>
<accession>A0A4V2T1F7</accession>
<evidence type="ECO:0000256" key="1">
    <source>
        <dbReference type="ARBA" id="ARBA00007100"/>
    </source>
</evidence>
<dbReference type="Pfam" id="PF13369">
    <property type="entry name" value="Transglut_core2"/>
    <property type="match status" value="1"/>
</dbReference>
<dbReference type="SUPFAM" id="SSF48452">
    <property type="entry name" value="TPR-like"/>
    <property type="match status" value="1"/>
</dbReference>
<dbReference type="Gene3D" id="1.25.40.10">
    <property type="entry name" value="Tetratricopeptide repeat domain"/>
    <property type="match status" value="1"/>
</dbReference>
<comment type="caution">
    <text evidence="3">The sequence shown here is derived from an EMBL/GenBank/DDBJ whole genome shotgun (WGS) entry which is preliminary data.</text>
</comment>
<evidence type="ECO:0000313" key="3">
    <source>
        <dbReference type="EMBL" id="TCP93463.1"/>
    </source>
</evidence>
<feature type="domain" description="Protein SirB1 N-terminal" evidence="2">
    <location>
        <begin position="32"/>
        <end position="177"/>
    </location>
</feature>
<name>A0A4V2T1F7_9PAST</name>
<dbReference type="Pfam" id="PF13371">
    <property type="entry name" value="TPR_9"/>
    <property type="match status" value="1"/>
</dbReference>
<dbReference type="OrthoDB" id="232498at2"/>
<evidence type="ECO:0000259" key="2">
    <source>
        <dbReference type="Pfam" id="PF13369"/>
    </source>
</evidence>